<proteinExistence type="predicted"/>
<organism evidence="1 2">
    <name type="scientific">Trifolium medium</name>
    <dbReference type="NCBI Taxonomy" id="97028"/>
    <lineage>
        <taxon>Eukaryota</taxon>
        <taxon>Viridiplantae</taxon>
        <taxon>Streptophyta</taxon>
        <taxon>Embryophyta</taxon>
        <taxon>Tracheophyta</taxon>
        <taxon>Spermatophyta</taxon>
        <taxon>Magnoliopsida</taxon>
        <taxon>eudicotyledons</taxon>
        <taxon>Gunneridae</taxon>
        <taxon>Pentapetalae</taxon>
        <taxon>rosids</taxon>
        <taxon>fabids</taxon>
        <taxon>Fabales</taxon>
        <taxon>Fabaceae</taxon>
        <taxon>Papilionoideae</taxon>
        <taxon>50 kb inversion clade</taxon>
        <taxon>NPAAA clade</taxon>
        <taxon>Hologalegina</taxon>
        <taxon>IRL clade</taxon>
        <taxon>Trifolieae</taxon>
        <taxon>Trifolium</taxon>
    </lineage>
</organism>
<dbReference type="EMBL" id="LXQA010001885">
    <property type="protein sequence ID" value="MCH81102.1"/>
    <property type="molecule type" value="Genomic_DNA"/>
</dbReference>
<gene>
    <name evidence="1" type="ORF">A2U01_0001881</name>
</gene>
<reference evidence="1 2" key="1">
    <citation type="journal article" date="2018" name="Front. Plant Sci.">
        <title>Red Clover (Trifolium pratense) and Zigzag Clover (T. medium) - A Picture of Genomic Similarities and Differences.</title>
        <authorList>
            <person name="Dluhosova J."/>
            <person name="Istvanek J."/>
            <person name="Nedelnik J."/>
            <person name="Repkova J."/>
        </authorList>
    </citation>
    <scope>NUCLEOTIDE SEQUENCE [LARGE SCALE GENOMIC DNA]</scope>
    <source>
        <strain evidence="2">cv. 10/8</strain>
        <tissue evidence="1">Leaf</tissue>
    </source>
</reference>
<dbReference type="Proteomes" id="UP000265520">
    <property type="component" value="Unassembled WGS sequence"/>
</dbReference>
<keyword evidence="2" id="KW-1185">Reference proteome</keyword>
<name>A0A392M195_9FABA</name>
<sequence length="31" mass="3016">ALSCDLEGGRAILVGTLNDDLVGGCAILEGA</sequence>
<evidence type="ECO:0000313" key="2">
    <source>
        <dbReference type="Proteomes" id="UP000265520"/>
    </source>
</evidence>
<accession>A0A392M195</accession>
<dbReference type="AlphaFoldDB" id="A0A392M195"/>
<protein>
    <submittedName>
        <fullName evidence="1">Uncharacterized protein</fullName>
    </submittedName>
</protein>
<evidence type="ECO:0000313" key="1">
    <source>
        <dbReference type="EMBL" id="MCH81102.1"/>
    </source>
</evidence>
<feature type="non-terminal residue" evidence="1">
    <location>
        <position position="1"/>
    </location>
</feature>
<comment type="caution">
    <text evidence="1">The sequence shown here is derived from an EMBL/GenBank/DDBJ whole genome shotgun (WGS) entry which is preliminary data.</text>
</comment>